<dbReference type="EC" id="2.3.1.35" evidence="6"/>
<feature type="binding site" evidence="6">
    <location>
        <position position="181"/>
    </location>
    <ligand>
        <name>substrate</name>
    </ligand>
</feature>
<dbReference type="PANTHER" id="PTHR23100:SF0">
    <property type="entry name" value="ARGININE BIOSYNTHESIS BIFUNCTIONAL PROTEIN ARGJ, MITOCHONDRIAL"/>
    <property type="match status" value="1"/>
</dbReference>
<dbReference type="PANTHER" id="PTHR23100">
    <property type="entry name" value="ARGININE BIOSYNTHESIS BIFUNCTIONAL PROTEIN ARGJ"/>
    <property type="match status" value="1"/>
</dbReference>
<feature type="binding site" evidence="6">
    <location>
        <position position="218"/>
    </location>
    <ligand>
        <name>substrate</name>
    </ligand>
</feature>
<feature type="binding site" evidence="6">
    <location>
        <position position="305"/>
    </location>
    <ligand>
        <name>substrate</name>
    </ligand>
</feature>
<comment type="catalytic activity">
    <reaction evidence="6">
        <text>L-glutamate + acetyl-CoA = N-acetyl-L-glutamate + CoA + H(+)</text>
        <dbReference type="Rhea" id="RHEA:24292"/>
        <dbReference type="ChEBI" id="CHEBI:15378"/>
        <dbReference type="ChEBI" id="CHEBI:29985"/>
        <dbReference type="ChEBI" id="CHEBI:44337"/>
        <dbReference type="ChEBI" id="CHEBI:57287"/>
        <dbReference type="ChEBI" id="CHEBI:57288"/>
        <dbReference type="EC" id="2.3.1.1"/>
    </reaction>
</comment>
<accession>A0ABX1T2L2</accession>
<dbReference type="Proteomes" id="UP001166004">
    <property type="component" value="Unassembled WGS sequence"/>
</dbReference>
<keyword evidence="6" id="KW-0963">Cytoplasm</keyword>
<keyword evidence="5 6" id="KW-0012">Acyltransferase</keyword>
<dbReference type="CDD" id="cd02152">
    <property type="entry name" value="OAT"/>
    <property type="match status" value="1"/>
</dbReference>
<dbReference type="InterPro" id="IPR002813">
    <property type="entry name" value="Arg_biosynth_ArgJ"/>
</dbReference>
<keyword evidence="6" id="KW-0028">Amino-acid biosynthesis</keyword>
<name>A0ABX1T2L2_PELUQ</name>
<feature type="site" description="Involved in the stabilization of negative charge on the oxyanion by the formation of the oxyanion hole" evidence="6">
    <location>
        <position position="141"/>
    </location>
</feature>
<dbReference type="HAMAP" id="MF_01106">
    <property type="entry name" value="ArgJ"/>
    <property type="match status" value="1"/>
</dbReference>
<comment type="subcellular location">
    <subcellularLocation>
        <location evidence="6">Cytoplasm</location>
    </subcellularLocation>
</comment>
<dbReference type="Gene3D" id="3.60.70.12">
    <property type="entry name" value="L-amino peptidase D-ALA esterase/amidase"/>
    <property type="match status" value="1"/>
</dbReference>
<keyword evidence="3 6" id="KW-0808">Transferase</keyword>
<dbReference type="NCBIfam" id="NF003802">
    <property type="entry name" value="PRK05388.1"/>
    <property type="match status" value="1"/>
</dbReference>
<evidence type="ECO:0000313" key="8">
    <source>
        <dbReference type="Proteomes" id="UP001166004"/>
    </source>
</evidence>
<evidence type="ECO:0000256" key="3">
    <source>
        <dbReference type="ARBA" id="ARBA00022679"/>
    </source>
</evidence>
<keyword evidence="6" id="KW-0055">Arginine biosynthesis</keyword>
<dbReference type="Gene3D" id="3.10.20.340">
    <property type="entry name" value="ArgJ beta chain, C-terminal domain"/>
    <property type="match status" value="1"/>
</dbReference>
<protein>
    <recommendedName>
        <fullName evidence="6">Arginine biosynthesis bifunctional protein ArgJ</fullName>
    </recommendedName>
    <domain>
        <recommendedName>
            <fullName evidence="6">Glutamate N-acetyltransferase</fullName>
            <ecNumber evidence="6">2.3.1.35</ecNumber>
        </recommendedName>
        <alternativeName>
            <fullName evidence="6">Ornithine acetyltransferase</fullName>
            <shortName evidence="6">OATase</shortName>
        </alternativeName>
        <alternativeName>
            <fullName evidence="6">Ornithine transacetylase</fullName>
        </alternativeName>
    </domain>
    <domain>
        <recommendedName>
            <fullName evidence="6">Amino-acid acetyltransferase</fullName>
            <ecNumber evidence="6">2.3.1.1</ecNumber>
        </recommendedName>
        <alternativeName>
            <fullName evidence="6">N-acetylglutamate synthase</fullName>
            <shortName evidence="6">AGSase</shortName>
        </alternativeName>
    </domain>
    <component>
        <recommendedName>
            <fullName evidence="6">Arginine biosynthesis bifunctional protein ArgJ alpha chain</fullName>
        </recommendedName>
    </component>
    <component>
        <recommendedName>
            <fullName evidence="6">Arginine biosynthesis bifunctional protein ArgJ beta chain</fullName>
        </recommendedName>
    </component>
</protein>
<feature type="binding site" evidence="6">
    <location>
        <position position="207"/>
    </location>
    <ligand>
        <name>substrate</name>
    </ligand>
</feature>
<organism evidence="7 8">
    <name type="scientific">Pelagibacter ubique</name>
    <dbReference type="NCBI Taxonomy" id="198252"/>
    <lineage>
        <taxon>Bacteria</taxon>
        <taxon>Pseudomonadati</taxon>
        <taxon>Pseudomonadota</taxon>
        <taxon>Alphaproteobacteria</taxon>
        <taxon>Candidatus Pelagibacterales</taxon>
        <taxon>Candidatus Pelagibacteraceae</taxon>
        <taxon>Candidatus Pelagibacter</taxon>
    </lineage>
</organism>
<dbReference type="SUPFAM" id="SSF56266">
    <property type="entry name" value="DmpA/ArgJ-like"/>
    <property type="match status" value="1"/>
</dbReference>
<dbReference type="Pfam" id="PF01960">
    <property type="entry name" value="ArgJ"/>
    <property type="match status" value="1"/>
</dbReference>
<feature type="active site" description="Nucleophile" evidence="6">
    <location>
        <position position="218"/>
    </location>
</feature>
<proteinExistence type="inferred from homology"/>
<evidence type="ECO:0000256" key="4">
    <source>
        <dbReference type="ARBA" id="ARBA00022813"/>
    </source>
</evidence>
<comment type="caution">
    <text evidence="7">The sequence shown here is derived from an EMBL/GenBank/DDBJ whole genome shotgun (WGS) entry which is preliminary data.</text>
</comment>
<reference evidence="7 8" key="1">
    <citation type="submission" date="2019-07" db="EMBL/GenBank/DDBJ databases">
        <title>SAR11 Genome Evolution.</title>
        <authorList>
            <person name="Giovannoni S."/>
        </authorList>
    </citation>
    <scope>NUCLEOTIDE SEQUENCE [LARGE SCALE GENOMIC DNA]</scope>
    <source>
        <strain evidence="7 8">HTCC9565</strain>
    </source>
</reference>
<feature type="site" description="Involved in the stabilization of negative charge on the oxyanion by the formation of the oxyanion hole" evidence="6">
    <location>
        <position position="140"/>
    </location>
</feature>
<comment type="pathway">
    <text evidence="6">Amino-acid biosynthesis; L-arginine biosynthesis; N(2)-acetyl-L-ornithine from L-glutamate: step 1/4.</text>
</comment>
<comment type="catalytic activity">
    <reaction evidence="6">
        <text>N(2)-acetyl-L-ornithine + L-glutamate = N-acetyl-L-glutamate + L-ornithine</text>
        <dbReference type="Rhea" id="RHEA:15349"/>
        <dbReference type="ChEBI" id="CHEBI:29985"/>
        <dbReference type="ChEBI" id="CHEBI:44337"/>
        <dbReference type="ChEBI" id="CHEBI:46911"/>
        <dbReference type="ChEBI" id="CHEBI:57805"/>
        <dbReference type="EC" id="2.3.1.35"/>
    </reaction>
</comment>
<dbReference type="RefSeq" id="WP_169035631.1">
    <property type="nucleotide sequence ID" value="NZ_LANA01000001.1"/>
</dbReference>
<evidence type="ECO:0000313" key="7">
    <source>
        <dbReference type="EMBL" id="NMN67116.1"/>
    </source>
</evidence>
<dbReference type="EC" id="2.3.1.1" evidence="6"/>
<evidence type="ECO:0000256" key="1">
    <source>
        <dbReference type="ARBA" id="ARBA00006774"/>
    </source>
</evidence>
<feature type="chain" id="PRO_5044930057" description="Arginine biosynthesis bifunctional protein ArgJ alpha chain" evidence="6">
    <location>
        <begin position="1"/>
        <end position="217"/>
    </location>
</feature>
<comment type="subunit">
    <text evidence="2 6">Heterotetramer of two alpha and two beta chains.</text>
</comment>
<comment type="function">
    <text evidence="6">Catalyzes two activities which are involved in the cyclic version of arginine biosynthesis: the synthesis of N-acetylglutamate from glutamate and acetyl-CoA as the acetyl donor, and of ornithine by transacetylation between N(2)-acetylornithine and glutamate.</text>
</comment>
<keyword evidence="6" id="KW-0511">Multifunctional enzyme</keyword>
<keyword evidence="4 6" id="KW-0068">Autocatalytic cleavage</keyword>
<dbReference type="InterPro" id="IPR016117">
    <property type="entry name" value="ArgJ-like_dom_sf"/>
</dbReference>
<feature type="binding site" evidence="6">
    <location>
        <position position="429"/>
    </location>
    <ligand>
        <name>substrate</name>
    </ligand>
</feature>
<evidence type="ECO:0000256" key="6">
    <source>
        <dbReference type="HAMAP-Rule" id="MF_01106"/>
    </source>
</evidence>
<sequence>MPINIKNFIKSQALKYKMNDFQDLDHIDGVSISTICANLYNKPRDDLVMFYFRDGANYASVYTQSKIVSENIKWNLNIKSKKIRSLIINTRNANAFTGPDGYKSLEDIAEQASVLLSKKQLEDEDNPKKILSKEIIFGCTGTIGEKYPLEKIKNSIPELIEKIRYTQNKYVWIKAALGIMTTDLKPKLAMEKCEIGNKEIKIYGIAKGSGMIFPNMATTLGYIFTDADLSNDILNRLLKKNIETTFNAISCDGDTSTNDMVTIFSTAKVKNPIINNINDKKIKAFDEALHSVLLNLSKRIVADGEGASKFITINVTQSKTENDAKKIAFSIANSPLVKTAIFGNDPNWGRIIMAIGKTDVEIDISKLSIKLGSIKVIEKGQLSKTYIESDAEVYMKEEKKIDIVVNLNLGKKNFTAYTMDLTKKYIEINADYRS</sequence>
<gene>
    <name evidence="6" type="primary">argJ</name>
    <name evidence="7" type="ORF">VP91_00002530</name>
</gene>
<keyword evidence="8" id="KW-1185">Reference proteome</keyword>
<feature type="site" description="Cleavage; by autolysis" evidence="6">
    <location>
        <begin position="217"/>
        <end position="218"/>
    </location>
</feature>
<dbReference type="InterPro" id="IPR042195">
    <property type="entry name" value="ArgJ_beta_C"/>
</dbReference>
<dbReference type="NCBIfam" id="TIGR00120">
    <property type="entry name" value="ArgJ"/>
    <property type="match status" value="1"/>
</dbReference>
<evidence type="ECO:0000256" key="5">
    <source>
        <dbReference type="ARBA" id="ARBA00023315"/>
    </source>
</evidence>
<feature type="binding site" evidence="6">
    <location>
        <position position="434"/>
    </location>
    <ligand>
        <name>substrate</name>
    </ligand>
</feature>
<comment type="similarity">
    <text evidence="1 6">Belongs to the ArgJ family.</text>
</comment>
<feature type="chain" id="PRO_5044930056" description="Arginine biosynthesis bifunctional protein ArgJ beta chain" evidence="6">
    <location>
        <begin position="218"/>
        <end position="434"/>
    </location>
</feature>
<comment type="pathway">
    <text evidence="6">Amino-acid biosynthesis; L-arginine biosynthesis; L-ornithine and N-acetyl-L-glutamate from L-glutamate and N(2)-acetyl-L-ornithine (cyclic): step 1/1.</text>
</comment>
<evidence type="ECO:0000256" key="2">
    <source>
        <dbReference type="ARBA" id="ARBA00011475"/>
    </source>
</evidence>
<dbReference type="EMBL" id="LANA01000001">
    <property type="protein sequence ID" value="NMN67116.1"/>
    <property type="molecule type" value="Genomic_DNA"/>
</dbReference>